<comment type="function">
    <text evidence="1">Plays a central role as a glucosyl donor in cellular metabolic pathways.</text>
</comment>
<accession>A0A9P5YRK9</accession>
<feature type="binding site" evidence="9">
    <location>
        <position position="386"/>
    </location>
    <ligand>
        <name>UTP</name>
        <dbReference type="ChEBI" id="CHEBI:46398"/>
    </ligand>
</feature>
<feature type="binding site" evidence="9">
    <location>
        <position position="216"/>
    </location>
    <ligand>
        <name>UTP</name>
        <dbReference type="ChEBI" id="CHEBI:46398"/>
    </ligand>
</feature>
<dbReference type="Gene3D" id="2.160.10.10">
    <property type="entry name" value="Hexapeptide repeat proteins"/>
    <property type="match status" value="1"/>
</dbReference>
<evidence type="ECO:0000256" key="5">
    <source>
        <dbReference type="ARBA" id="ARBA00022695"/>
    </source>
</evidence>
<dbReference type="PANTHER" id="PTHR43511">
    <property type="match status" value="1"/>
</dbReference>
<feature type="binding site" evidence="9">
    <location>
        <position position="124"/>
    </location>
    <ligand>
        <name>UTP</name>
        <dbReference type="ChEBI" id="CHEBI:46398"/>
    </ligand>
</feature>
<dbReference type="AlphaFoldDB" id="A0A9P5YRK9"/>
<dbReference type="InterPro" id="IPR029044">
    <property type="entry name" value="Nucleotide-diphossugar_trans"/>
</dbReference>
<comment type="similarity">
    <text evidence="2 7">Belongs to the UDPGP type 1 family.</text>
</comment>
<dbReference type="GO" id="GO:0003983">
    <property type="term" value="F:UTP:glucose-1-phosphate uridylyltransferase activity"/>
    <property type="evidence" value="ECO:0007669"/>
    <property type="project" value="UniProtKB-EC"/>
</dbReference>
<dbReference type="EC" id="2.7.7.9" evidence="3 7"/>
<dbReference type="InterPro" id="IPR002618">
    <property type="entry name" value="UDPGP_fam"/>
</dbReference>
<evidence type="ECO:0000256" key="1">
    <source>
        <dbReference type="ARBA" id="ARBA00003449"/>
    </source>
</evidence>
<feature type="binding site" evidence="9">
    <location>
        <position position="187"/>
    </location>
    <ligand>
        <name>UTP</name>
        <dbReference type="ChEBI" id="CHEBI:46398"/>
    </ligand>
</feature>
<organism evidence="10 11">
    <name type="scientific">Pholiota conissans</name>
    <dbReference type="NCBI Taxonomy" id="109636"/>
    <lineage>
        <taxon>Eukaryota</taxon>
        <taxon>Fungi</taxon>
        <taxon>Dikarya</taxon>
        <taxon>Basidiomycota</taxon>
        <taxon>Agaricomycotina</taxon>
        <taxon>Agaricomycetes</taxon>
        <taxon>Agaricomycetidae</taxon>
        <taxon>Agaricales</taxon>
        <taxon>Agaricineae</taxon>
        <taxon>Strophariaceae</taxon>
        <taxon>Pholiota</taxon>
    </lineage>
</organism>
<dbReference type="PIRSF" id="PIRSF000806">
    <property type="entry name" value="UDPGP"/>
    <property type="match status" value="1"/>
</dbReference>
<dbReference type="GO" id="GO:0006011">
    <property type="term" value="P:UDP-alpha-D-glucose metabolic process"/>
    <property type="evidence" value="ECO:0007669"/>
    <property type="project" value="UniProtKB-UniRule"/>
</dbReference>
<reference evidence="10" key="1">
    <citation type="submission" date="2020-11" db="EMBL/GenBank/DDBJ databases">
        <authorList>
            <consortium name="DOE Joint Genome Institute"/>
            <person name="Ahrendt S."/>
            <person name="Riley R."/>
            <person name="Andreopoulos W."/>
            <person name="Labutti K."/>
            <person name="Pangilinan J."/>
            <person name="Ruiz-Duenas F.J."/>
            <person name="Barrasa J.M."/>
            <person name="Sanchez-Garcia M."/>
            <person name="Camarero S."/>
            <person name="Miyauchi S."/>
            <person name="Serrano A."/>
            <person name="Linde D."/>
            <person name="Babiker R."/>
            <person name="Drula E."/>
            <person name="Ayuso-Fernandez I."/>
            <person name="Pacheco R."/>
            <person name="Padilla G."/>
            <person name="Ferreira P."/>
            <person name="Barriuso J."/>
            <person name="Kellner H."/>
            <person name="Castanera R."/>
            <person name="Alfaro M."/>
            <person name="Ramirez L."/>
            <person name="Pisabarro A.G."/>
            <person name="Kuo A."/>
            <person name="Tritt A."/>
            <person name="Lipzen A."/>
            <person name="He G."/>
            <person name="Yan M."/>
            <person name="Ng V."/>
            <person name="Cullen D."/>
            <person name="Martin F."/>
            <person name="Rosso M.-N."/>
            <person name="Henrissat B."/>
            <person name="Hibbett D."/>
            <person name="Martinez A.T."/>
            <person name="Grigoriev I.V."/>
        </authorList>
    </citation>
    <scope>NUCLEOTIDE SEQUENCE</scope>
    <source>
        <strain evidence="10">CIRM-BRFM 674</strain>
    </source>
</reference>
<dbReference type="FunFam" id="2.160.10.10:FF:000001">
    <property type="entry name" value="UTP--glucose-1-phosphate uridylyltransferase"/>
    <property type="match status" value="1"/>
</dbReference>
<evidence type="ECO:0000313" key="11">
    <source>
        <dbReference type="Proteomes" id="UP000807469"/>
    </source>
</evidence>
<dbReference type="Gene3D" id="3.90.550.10">
    <property type="entry name" value="Spore Coat Polysaccharide Biosynthesis Protein SpsA, Chain A"/>
    <property type="match status" value="1"/>
</dbReference>
<name>A0A9P5YRK9_9AGAR</name>
<protein>
    <recommendedName>
        <fullName evidence="3 7">UTP--glucose-1-phosphate uridylyltransferase</fullName>
        <ecNumber evidence="3 7">2.7.7.9</ecNumber>
    </recommendedName>
</protein>
<evidence type="ECO:0000256" key="7">
    <source>
        <dbReference type="PIRNR" id="PIRNR000806"/>
    </source>
</evidence>
<evidence type="ECO:0000256" key="2">
    <source>
        <dbReference type="ARBA" id="ARBA00010401"/>
    </source>
</evidence>
<evidence type="ECO:0000256" key="8">
    <source>
        <dbReference type="PIRSR" id="PIRSR000806-1"/>
    </source>
</evidence>
<dbReference type="CDD" id="cd00897">
    <property type="entry name" value="UGPase_euk"/>
    <property type="match status" value="1"/>
</dbReference>
<gene>
    <name evidence="10" type="ORF">BDN70DRAFT_842131</name>
</gene>
<keyword evidence="5 7" id="KW-0548">Nucleotidyltransferase</keyword>
<keyword evidence="11" id="KW-1185">Reference proteome</keyword>
<dbReference type="FunFam" id="3.90.550.10:FF:000002">
    <property type="entry name" value="UTP--glucose-1-phosphate uridylyltransferase"/>
    <property type="match status" value="1"/>
</dbReference>
<feature type="binding site" evidence="9">
    <location>
        <position position="247"/>
    </location>
    <ligand>
        <name>UTP</name>
        <dbReference type="ChEBI" id="CHEBI:46398"/>
    </ligand>
</feature>
<proteinExistence type="inferred from homology"/>
<evidence type="ECO:0000256" key="3">
    <source>
        <dbReference type="ARBA" id="ARBA00012415"/>
    </source>
</evidence>
<comment type="catalytic activity">
    <reaction evidence="6 7">
        <text>alpha-D-glucose 1-phosphate + UTP + H(+) = UDP-alpha-D-glucose + diphosphate</text>
        <dbReference type="Rhea" id="RHEA:19889"/>
        <dbReference type="ChEBI" id="CHEBI:15378"/>
        <dbReference type="ChEBI" id="CHEBI:33019"/>
        <dbReference type="ChEBI" id="CHEBI:46398"/>
        <dbReference type="ChEBI" id="CHEBI:58601"/>
        <dbReference type="ChEBI" id="CHEBI:58885"/>
        <dbReference type="EC" id="2.7.7.9"/>
    </reaction>
</comment>
<dbReference type="EMBL" id="MU155373">
    <property type="protein sequence ID" value="KAF9474557.1"/>
    <property type="molecule type" value="Genomic_DNA"/>
</dbReference>
<comment type="caution">
    <text evidence="10">The sequence shown here is derived from an EMBL/GenBank/DDBJ whole genome shotgun (WGS) entry which is preliminary data.</text>
</comment>
<evidence type="ECO:0000256" key="9">
    <source>
        <dbReference type="PIRSR" id="PIRSR000806-2"/>
    </source>
</evidence>
<evidence type="ECO:0000256" key="4">
    <source>
        <dbReference type="ARBA" id="ARBA00022679"/>
    </source>
</evidence>
<evidence type="ECO:0000313" key="10">
    <source>
        <dbReference type="EMBL" id="KAF9474557.1"/>
    </source>
</evidence>
<dbReference type="SUPFAM" id="SSF53448">
    <property type="entry name" value="Nucleotide-diphospho-sugar transferases"/>
    <property type="match status" value="1"/>
</dbReference>
<feature type="binding site" evidence="8">
    <location>
        <position position="217"/>
    </location>
    <ligand>
        <name>substrate</name>
    </ligand>
</feature>
<evidence type="ECO:0000256" key="6">
    <source>
        <dbReference type="ARBA" id="ARBA00048128"/>
    </source>
</evidence>
<dbReference type="Pfam" id="PF01704">
    <property type="entry name" value="UDPGP"/>
    <property type="match status" value="1"/>
</dbReference>
<dbReference type="InterPro" id="IPR016267">
    <property type="entry name" value="UDPGP_trans"/>
</dbReference>
<dbReference type="OrthoDB" id="932129at2759"/>
<dbReference type="Proteomes" id="UP000807469">
    <property type="component" value="Unassembled WGS sequence"/>
</dbReference>
<keyword evidence="4 7" id="KW-0808">Transferase</keyword>
<sequence>MPLFKRPFRNFRRRSRKYFPERTENDKTNGISAQLNDLVASIPNATSRKLFFAEMQSFIALYNRHLSDMLQGQQLEWDKVAIPADGQIISYERLADKGTAGLQKLAVLKVNGGLGTTMGLNGAKSALEVQDNLTFLDLVVQQIEHLNTTERVDVPLLLMTSFNTEEDTLRIVKNYANRPVKITTFNQSRYPRILKESTSLLAKDVQESKSAWYPPGHGDLFNALQRSGVLDRLLSEGKQYLFVSNSDNLGAVVDKRILQYMIERESEFIMEVTNKTRVDMKGGTLINYEGSLRLLETAQVPPQCMEEFHSGRKFKVFNTNNLWIDLKAVKRVFQSESLQLDIISNSKQMDDGRTVIQLETAAGSAIKHFERACGVRVPRSRFLPVKNCSDLLLVKSDLYVLEHGSLRMNRNRMFDIPPVIKLGEHFRKINQFQKRFKQIPHILDLDHLTVAGDVHFGRNVTLRGTVIIVANEDQRIDIPDGCTLENRMVSGNLNMIEL</sequence>